<dbReference type="CDD" id="cd23944">
    <property type="entry name" value="USP_Rv2623_repeat1"/>
    <property type="match status" value="1"/>
</dbReference>
<dbReference type="Gene3D" id="3.40.50.620">
    <property type="entry name" value="HUPs"/>
    <property type="match status" value="2"/>
</dbReference>
<evidence type="ECO:0000259" key="2">
    <source>
        <dbReference type="Pfam" id="PF00582"/>
    </source>
</evidence>
<dbReference type="InterPro" id="IPR006015">
    <property type="entry name" value="Universal_stress_UspA"/>
</dbReference>
<dbReference type="GO" id="GO:0001666">
    <property type="term" value="P:response to hypoxia"/>
    <property type="evidence" value="ECO:0007669"/>
    <property type="project" value="UniProtKB-ARBA"/>
</dbReference>
<dbReference type="FunFam" id="3.40.50.620:FF:000123">
    <property type="entry name" value="Universal stress protein family"/>
    <property type="match status" value="1"/>
</dbReference>
<name>A0A1Y5P4C7_9MYCO</name>
<dbReference type="InterPro" id="IPR014729">
    <property type="entry name" value="Rossmann-like_a/b/a_fold"/>
</dbReference>
<dbReference type="PRINTS" id="PR01438">
    <property type="entry name" value="UNVRSLSTRESS"/>
</dbReference>
<proteinExistence type="inferred from homology"/>
<evidence type="ECO:0000256" key="1">
    <source>
        <dbReference type="ARBA" id="ARBA00008791"/>
    </source>
</evidence>
<dbReference type="PANTHER" id="PTHR46268:SF6">
    <property type="entry name" value="UNIVERSAL STRESS PROTEIN UP12"/>
    <property type="match status" value="1"/>
</dbReference>
<dbReference type="EMBL" id="FLQS01000009">
    <property type="protein sequence ID" value="SBS73512.1"/>
    <property type="molecule type" value="Genomic_DNA"/>
</dbReference>
<evidence type="ECO:0000313" key="3">
    <source>
        <dbReference type="EMBL" id="SBS73512.1"/>
    </source>
</evidence>
<feature type="domain" description="UspA" evidence="2">
    <location>
        <begin position="10"/>
        <end position="148"/>
    </location>
</feature>
<organism evidence="3">
    <name type="scientific">uncultured Mycobacterium sp</name>
    <dbReference type="NCBI Taxonomy" id="171292"/>
    <lineage>
        <taxon>Bacteria</taxon>
        <taxon>Bacillati</taxon>
        <taxon>Actinomycetota</taxon>
        <taxon>Actinomycetes</taxon>
        <taxon>Mycobacteriales</taxon>
        <taxon>Mycobacteriaceae</taxon>
        <taxon>Mycobacterium</taxon>
        <taxon>environmental samples</taxon>
    </lineage>
</organism>
<dbReference type="Pfam" id="PF00582">
    <property type="entry name" value="Usp"/>
    <property type="match status" value="2"/>
</dbReference>
<dbReference type="AlphaFoldDB" id="A0A1Y5P4C7"/>
<dbReference type="SUPFAM" id="SSF52402">
    <property type="entry name" value="Adenine nucleotide alpha hydrolases-like"/>
    <property type="match status" value="2"/>
</dbReference>
<feature type="domain" description="UspA" evidence="2">
    <location>
        <begin position="162"/>
        <end position="293"/>
    </location>
</feature>
<dbReference type="InterPro" id="IPR006016">
    <property type="entry name" value="UspA"/>
</dbReference>
<reference evidence="3" key="1">
    <citation type="submission" date="2016-03" db="EMBL/GenBank/DDBJ databases">
        <authorList>
            <person name="Ploux O."/>
        </authorList>
    </citation>
    <scope>NUCLEOTIDE SEQUENCE</scope>
    <source>
        <strain evidence="3">UC10</strain>
    </source>
</reference>
<accession>A0A1Y5P4C7</accession>
<protein>
    <recommendedName>
        <fullName evidence="2">UspA domain-containing protein</fullName>
    </recommendedName>
</protein>
<sequence length="293" mass="31037">MSTSAMKYEILVGVDGSPESKVAVDWAARAAALRGLSVRLVHVLNPPTVMSFPEVPVPQGYLQWQEESGQRILDSARKTVAEATKDHPVEVTTEMVSGPAVPTLVDLSKDAQLVVVGCRGRGALGRALLGSVSTGLVHHAHCPVAIIHDEDPLTSRPSKAPVVVGVDGSPASERALEIAFEQASYRGVDLVAVHAWSDTGVFEFPGIDWSTLRSVAEATLAERLAGWQERYPDVPVRRVVVADRPAHQLIEQSESAQLVVVGSHGRGGFAGMLLGSVSTAVANGARMPVIVAR</sequence>
<comment type="similarity">
    <text evidence="1">Belongs to the universal stress protein A family.</text>
</comment>
<dbReference type="PANTHER" id="PTHR46268">
    <property type="entry name" value="STRESS RESPONSE PROTEIN NHAX"/>
    <property type="match status" value="1"/>
</dbReference>
<gene>
    <name evidence="3" type="ORF">MHPYR_170050</name>
</gene>